<sequence length="324" mass="34938">MFPFRRRCLIAGLIAALLLAAAQDSAAAQQQSKPRGYLGVVQRLRDAQKRTVADSRDIYPLIEILQGEEYPKAIREAAKRRNDAALLELYQAKHSQQWPRTVKGTQLLAYAAMNGDADVVRLLIGRGADAGAANEEGWTALHHAAGAGNVEIVSTLLDARANVNARTTRFGETPLMLACGLFGGGGHGRAVACARLLIERGADVNARTKDGETALTFAAGRGRVDAVRLLLSRNADATLKDTKGNTALSQVEEFTRIDANGEITYTQDSTSVPVYKLKIFDALVRRGKLRPGLYVGGEEGERKAEAAALEDFLTIARLLREAGD</sequence>
<dbReference type="PRINTS" id="PR01415">
    <property type="entry name" value="ANKYRIN"/>
</dbReference>
<evidence type="ECO:0000256" key="2">
    <source>
        <dbReference type="ARBA" id="ARBA00023043"/>
    </source>
</evidence>
<dbReference type="Pfam" id="PF00023">
    <property type="entry name" value="Ank"/>
    <property type="match status" value="1"/>
</dbReference>
<dbReference type="SMART" id="SM00248">
    <property type="entry name" value="ANK"/>
    <property type="match status" value="4"/>
</dbReference>
<evidence type="ECO:0000256" key="3">
    <source>
        <dbReference type="PROSITE-ProRule" id="PRU00023"/>
    </source>
</evidence>
<evidence type="ECO:0000256" key="1">
    <source>
        <dbReference type="ARBA" id="ARBA00022737"/>
    </source>
</evidence>
<feature type="repeat" description="ANK" evidence="3">
    <location>
        <begin position="170"/>
        <end position="209"/>
    </location>
</feature>
<proteinExistence type="predicted"/>
<keyword evidence="4" id="KW-0732">Signal</keyword>
<reference evidence="5" key="1">
    <citation type="submission" date="2020-02" db="EMBL/GenBank/DDBJ databases">
        <authorList>
            <person name="Meier V. D."/>
        </authorList>
    </citation>
    <scope>NUCLEOTIDE SEQUENCE</scope>
    <source>
        <strain evidence="5">AVDCRST_MAG63</strain>
    </source>
</reference>
<dbReference type="InterPro" id="IPR050889">
    <property type="entry name" value="Dendritic_Spine_Reg/Scaffold"/>
</dbReference>
<feature type="repeat" description="ANK" evidence="3">
    <location>
        <begin position="210"/>
        <end position="242"/>
    </location>
</feature>
<organism evidence="5">
    <name type="scientific">uncultured Armatimonadetes bacterium</name>
    <dbReference type="NCBI Taxonomy" id="157466"/>
    <lineage>
        <taxon>Bacteria</taxon>
        <taxon>Bacillati</taxon>
        <taxon>Armatimonadota</taxon>
        <taxon>environmental samples</taxon>
    </lineage>
</organism>
<dbReference type="InterPro" id="IPR036770">
    <property type="entry name" value="Ankyrin_rpt-contain_sf"/>
</dbReference>
<dbReference type="EMBL" id="CADCTO010000503">
    <property type="protein sequence ID" value="CAA9283433.1"/>
    <property type="molecule type" value="Genomic_DNA"/>
</dbReference>
<dbReference type="Gene3D" id="1.25.40.20">
    <property type="entry name" value="Ankyrin repeat-containing domain"/>
    <property type="match status" value="2"/>
</dbReference>
<evidence type="ECO:0000313" key="5">
    <source>
        <dbReference type="EMBL" id="CAA9283433.1"/>
    </source>
</evidence>
<evidence type="ECO:0000256" key="4">
    <source>
        <dbReference type="SAM" id="SignalP"/>
    </source>
</evidence>
<dbReference type="PANTHER" id="PTHR24166:SF48">
    <property type="entry name" value="PROTEIN VAPYRIN"/>
    <property type="match status" value="1"/>
</dbReference>
<gene>
    <name evidence="5" type="ORF">AVDCRST_MAG63-3770</name>
</gene>
<dbReference type="PROSITE" id="PS50088">
    <property type="entry name" value="ANK_REPEAT"/>
    <property type="match status" value="4"/>
</dbReference>
<protein>
    <submittedName>
        <fullName evidence="5">Uncharacterized protein</fullName>
    </submittedName>
</protein>
<dbReference type="Pfam" id="PF12796">
    <property type="entry name" value="Ank_2"/>
    <property type="match status" value="1"/>
</dbReference>
<dbReference type="InterPro" id="IPR002110">
    <property type="entry name" value="Ankyrin_rpt"/>
</dbReference>
<dbReference type="PANTHER" id="PTHR24166">
    <property type="entry name" value="ROLLING PEBBLES, ISOFORM B"/>
    <property type="match status" value="1"/>
</dbReference>
<feature type="repeat" description="ANK" evidence="3">
    <location>
        <begin position="136"/>
        <end position="168"/>
    </location>
</feature>
<keyword evidence="1" id="KW-0677">Repeat</keyword>
<dbReference type="SUPFAM" id="SSF48403">
    <property type="entry name" value="Ankyrin repeat"/>
    <property type="match status" value="1"/>
</dbReference>
<keyword evidence="2 3" id="KW-0040">ANK repeat</keyword>
<accession>A0A6J4JP56</accession>
<name>A0A6J4JP56_9BACT</name>
<feature type="repeat" description="ANK" evidence="3">
    <location>
        <begin position="103"/>
        <end position="135"/>
    </location>
</feature>
<feature type="signal peptide" evidence="4">
    <location>
        <begin position="1"/>
        <end position="26"/>
    </location>
</feature>
<feature type="chain" id="PRO_5026810340" evidence="4">
    <location>
        <begin position="27"/>
        <end position="324"/>
    </location>
</feature>
<dbReference type="PROSITE" id="PS50297">
    <property type="entry name" value="ANK_REP_REGION"/>
    <property type="match status" value="3"/>
</dbReference>
<dbReference type="AlphaFoldDB" id="A0A6J4JP56"/>